<comment type="caution">
    <text evidence="1">The sequence shown here is derived from an EMBL/GenBank/DDBJ whole genome shotgun (WGS) entry which is preliminary data.</text>
</comment>
<dbReference type="Pfam" id="PF08856">
    <property type="entry name" value="DUF1826"/>
    <property type="match status" value="1"/>
</dbReference>
<evidence type="ECO:0000313" key="1">
    <source>
        <dbReference type="EMBL" id="OUL57968.1"/>
    </source>
</evidence>
<organism evidence="1 2">
    <name type="scientific">Pseudoalteromonas ulvae</name>
    <dbReference type="NCBI Taxonomy" id="107327"/>
    <lineage>
        <taxon>Bacteria</taxon>
        <taxon>Pseudomonadati</taxon>
        <taxon>Pseudomonadota</taxon>
        <taxon>Gammaproteobacteria</taxon>
        <taxon>Alteromonadales</taxon>
        <taxon>Pseudoalteromonadaceae</taxon>
        <taxon>Pseudoalteromonas</taxon>
    </lineage>
</organism>
<dbReference type="OrthoDB" id="5342505at2"/>
<name>A0A244CQW0_PSEDV</name>
<dbReference type="AlphaFoldDB" id="A0A244CQW0"/>
<gene>
    <name evidence="1" type="ORF">B1199_06280</name>
</gene>
<proteinExistence type="predicted"/>
<dbReference type="Proteomes" id="UP000194841">
    <property type="component" value="Unassembled WGS sequence"/>
</dbReference>
<accession>A0A244CQW0</accession>
<dbReference type="RefSeq" id="WP_086743273.1">
    <property type="nucleotide sequence ID" value="NZ_MWPV01000002.1"/>
</dbReference>
<dbReference type="EMBL" id="MWPV01000002">
    <property type="protein sequence ID" value="OUL57968.1"/>
    <property type="molecule type" value="Genomic_DNA"/>
</dbReference>
<reference evidence="1 2" key="1">
    <citation type="submission" date="2017-02" db="EMBL/GenBank/DDBJ databases">
        <title>Pseudoalteromonas ulvae TC14 Genome.</title>
        <authorList>
            <person name="Molmeret M."/>
        </authorList>
    </citation>
    <scope>NUCLEOTIDE SEQUENCE [LARGE SCALE GENOMIC DNA]</scope>
    <source>
        <strain evidence="1">TC14</strain>
    </source>
</reference>
<evidence type="ECO:0000313" key="2">
    <source>
        <dbReference type="Proteomes" id="UP000194841"/>
    </source>
</evidence>
<protein>
    <recommendedName>
        <fullName evidence="3">DUF1826 domain-containing protein</fullName>
    </recommendedName>
</protein>
<evidence type="ECO:0008006" key="3">
    <source>
        <dbReference type="Google" id="ProtNLM"/>
    </source>
</evidence>
<sequence length="217" mass="24381">MFSPQLTSVTHQACYPIDNNAHILSEIYQRNAALACYCCPANWALSQAAKKVATAQTGEILRYQGKVDNDLAKQIDELFQTSTHGNLITNHVMLMLDMFNTLFEPKEIGLRILSCDHAHSPAFHQNQMIVRMASTLGGTGEQWITHQDATFLPMQATDTRHRIKQPEPAVINHFCEGDIAVYKGTNWIDQEVHALISASPEFKGHDPRLCIYIDFLA</sequence>
<dbReference type="InterPro" id="IPR014955">
    <property type="entry name" value="DUF1826"/>
</dbReference>
<keyword evidence="2" id="KW-1185">Reference proteome</keyword>